<sequence length="181" mass="20153">MMLFSWGNILKKMCILTPVIMALIISGTLGPALAEDEPIRLPPKMSDLKILHQEPAVFPSVARENFAEGKVDVEVTVGKDGNVIDVNVLKVKIKRNKKLYQEAQAKKPPKSDDEELSYPEKEALKDEIRNSFQEAAKTAALKWKFEPQKAGEKKVSVIIPLEFNFGLEQKGDKQPGAAPQK</sequence>
<dbReference type="Pfam" id="PF03544">
    <property type="entry name" value="TonB_C"/>
    <property type="match status" value="1"/>
</dbReference>
<feature type="domain" description="TonB C-terminal" evidence="1">
    <location>
        <begin position="56"/>
        <end position="90"/>
    </location>
</feature>
<dbReference type="SUPFAM" id="SSF74653">
    <property type="entry name" value="TolA/TonB C-terminal domain"/>
    <property type="match status" value="1"/>
</dbReference>
<protein>
    <submittedName>
        <fullName evidence="2">Energy transducer TonB</fullName>
    </submittedName>
</protein>
<organism evidence="2 3">
    <name type="scientific">candidate division CSSED10-310 bacterium</name>
    <dbReference type="NCBI Taxonomy" id="2855610"/>
    <lineage>
        <taxon>Bacteria</taxon>
        <taxon>Bacteria division CSSED10-310</taxon>
    </lineage>
</organism>
<reference evidence="2 3" key="1">
    <citation type="submission" date="2024-09" db="EMBL/GenBank/DDBJ databases">
        <title>Laminarin stimulates single cell rates of sulfate reduction while oxygen inhibits transcriptomic activity in coastal marine sediment.</title>
        <authorList>
            <person name="Lindsay M."/>
            <person name="Orcutt B."/>
            <person name="Emerson D."/>
            <person name="Stepanauskas R."/>
            <person name="D'Angelo T."/>
        </authorList>
    </citation>
    <scope>NUCLEOTIDE SEQUENCE [LARGE SCALE GENOMIC DNA]</scope>
    <source>
        <strain evidence="2">SAG AM-311-K15</strain>
    </source>
</reference>
<dbReference type="Gene3D" id="3.30.1150.10">
    <property type="match status" value="1"/>
</dbReference>
<keyword evidence="3" id="KW-1185">Reference proteome</keyword>
<name>A0ABV6YZ53_UNCC1</name>
<dbReference type="EMBL" id="JBHPBY010000192">
    <property type="protein sequence ID" value="MFC1851471.1"/>
    <property type="molecule type" value="Genomic_DNA"/>
</dbReference>
<gene>
    <name evidence="2" type="ORF">ACFL27_14845</name>
</gene>
<evidence type="ECO:0000313" key="2">
    <source>
        <dbReference type="EMBL" id="MFC1851471.1"/>
    </source>
</evidence>
<dbReference type="Proteomes" id="UP001594351">
    <property type="component" value="Unassembled WGS sequence"/>
</dbReference>
<comment type="caution">
    <text evidence="2">The sequence shown here is derived from an EMBL/GenBank/DDBJ whole genome shotgun (WGS) entry which is preliminary data.</text>
</comment>
<dbReference type="InterPro" id="IPR037682">
    <property type="entry name" value="TonB_C"/>
</dbReference>
<proteinExistence type="predicted"/>
<accession>A0ABV6YZ53</accession>
<evidence type="ECO:0000313" key="3">
    <source>
        <dbReference type="Proteomes" id="UP001594351"/>
    </source>
</evidence>
<evidence type="ECO:0000259" key="1">
    <source>
        <dbReference type="Pfam" id="PF03544"/>
    </source>
</evidence>